<sequence>MYDPYRSFPYHYQYHPMYVRQPMYWFDDANRINILPTTNQSNYLKLKDNGPNPFVVNINTASRQNNNYRMALWTGHHLQVTLMSLKPGEDIGLEIHPHLDQFLRIEKGRGVVQMGRSRDNLNFVKRVSDDSAIMVPAGTWHNVRNTGSSPLKLYSIYAPPQHPYGTVQATKAQAMATGH</sequence>
<proteinExistence type="predicted"/>
<organism evidence="2 3">
    <name type="scientific">Anoxybacillus andreesenii</name>
    <dbReference type="NCBI Taxonomy" id="1325932"/>
    <lineage>
        <taxon>Bacteria</taxon>
        <taxon>Bacillati</taxon>
        <taxon>Bacillota</taxon>
        <taxon>Bacilli</taxon>
        <taxon>Bacillales</taxon>
        <taxon>Anoxybacillaceae</taxon>
        <taxon>Anoxybacillus</taxon>
    </lineage>
</organism>
<dbReference type="SUPFAM" id="SSF51182">
    <property type="entry name" value="RmlC-like cupins"/>
    <property type="match status" value="1"/>
</dbReference>
<reference evidence="2 3" key="1">
    <citation type="submission" date="2023-07" db="EMBL/GenBank/DDBJ databases">
        <title>Genomic Encyclopedia of Type Strains, Phase IV (KMG-IV): sequencing the most valuable type-strain genomes for metagenomic binning, comparative biology and taxonomic classification.</title>
        <authorList>
            <person name="Goeker M."/>
        </authorList>
    </citation>
    <scope>NUCLEOTIDE SEQUENCE [LARGE SCALE GENOMIC DNA]</scope>
    <source>
        <strain evidence="2 3">DSM 23948</strain>
    </source>
</reference>
<protein>
    <submittedName>
        <fullName evidence="2">Mannose-6-phosphate isomerase-like protein (Cupin superfamily)</fullName>
    </submittedName>
</protein>
<dbReference type="RefSeq" id="WP_307148645.1">
    <property type="nucleotide sequence ID" value="NZ_JAUSTU010000001.1"/>
</dbReference>
<dbReference type="InterPro" id="IPR014710">
    <property type="entry name" value="RmlC-like_jellyroll"/>
</dbReference>
<evidence type="ECO:0000259" key="1">
    <source>
        <dbReference type="Pfam" id="PF07883"/>
    </source>
</evidence>
<evidence type="ECO:0000313" key="3">
    <source>
        <dbReference type="Proteomes" id="UP001231362"/>
    </source>
</evidence>
<dbReference type="CDD" id="cd02223">
    <property type="entry name" value="cupin_Bh2720-like"/>
    <property type="match status" value="1"/>
</dbReference>
<dbReference type="InterPro" id="IPR052538">
    <property type="entry name" value="Flavonoid_dioxygenase-like"/>
</dbReference>
<accession>A0ABT9UZA7</accession>
<name>A0ABT9UZA7_9BACL</name>
<dbReference type="PANTHER" id="PTHR43346:SF1">
    <property type="entry name" value="QUERCETIN 2,3-DIOXYGENASE-RELATED"/>
    <property type="match status" value="1"/>
</dbReference>
<dbReference type="Proteomes" id="UP001231362">
    <property type="component" value="Unassembled WGS sequence"/>
</dbReference>
<evidence type="ECO:0000313" key="2">
    <source>
        <dbReference type="EMBL" id="MDQ0154028.1"/>
    </source>
</evidence>
<dbReference type="InterPro" id="IPR013096">
    <property type="entry name" value="Cupin_2"/>
</dbReference>
<dbReference type="Pfam" id="PF07883">
    <property type="entry name" value="Cupin_2"/>
    <property type="match status" value="1"/>
</dbReference>
<dbReference type="EMBL" id="JAUSTU010000001">
    <property type="protein sequence ID" value="MDQ0154028.1"/>
    <property type="molecule type" value="Genomic_DNA"/>
</dbReference>
<comment type="caution">
    <text evidence="2">The sequence shown here is derived from an EMBL/GenBank/DDBJ whole genome shotgun (WGS) entry which is preliminary data.</text>
</comment>
<keyword evidence="3" id="KW-1185">Reference proteome</keyword>
<dbReference type="PANTHER" id="PTHR43346">
    <property type="entry name" value="LIGAND BINDING DOMAIN PROTEIN, PUTATIVE (AFU_ORTHOLOGUE AFUA_6G14370)-RELATED"/>
    <property type="match status" value="1"/>
</dbReference>
<feature type="domain" description="Cupin type-2" evidence="1">
    <location>
        <begin position="82"/>
        <end position="157"/>
    </location>
</feature>
<dbReference type="Gene3D" id="2.60.120.10">
    <property type="entry name" value="Jelly Rolls"/>
    <property type="match status" value="1"/>
</dbReference>
<dbReference type="InterPro" id="IPR011051">
    <property type="entry name" value="RmlC_Cupin_sf"/>
</dbReference>
<gene>
    <name evidence="2" type="ORF">J2S07_000326</name>
</gene>